<evidence type="ECO:0000313" key="3">
    <source>
        <dbReference type="EMBL" id="EUN32597.1"/>
    </source>
</evidence>
<dbReference type="GeneID" id="26252838"/>
<feature type="coiled-coil region" evidence="1">
    <location>
        <begin position="54"/>
        <end position="95"/>
    </location>
</feature>
<protein>
    <submittedName>
        <fullName evidence="3">Uncharacterized protein</fullName>
    </submittedName>
</protein>
<dbReference type="HOGENOM" id="CLU_1366029_0_0_1"/>
<keyword evidence="1" id="KW-0175">Coiled coil</keyword>
<name>W7FA38_BIPV3</name>
<organism evidence="3 4">
    <name type="scientific">Bipolaris victoriae (strain FI3)</name>
    <name type="common">Victoria blight of oats agent</name>
    <name type="synonym">Cochliobolus victoriae</name>
    <dbReference type="NCBI Taxonomy" id="930091"/>
    <lineage>
        <taxon>Eukaryota</taxon>
        <taxon>Fungi</taxon>
        <taxon>Dikarya</taxon>
        <taxon>Ascomycota</taxon>
        <taxon>Pezizomycotina</taxon>
        <taxon>Dothideomycetes</taxon>
        <taxon>Pleosporomycetidae</taxon>
        <taxon>Pleosporales</taxon>
        <taxon>Pleosporineae</taxon>
        <taxon>Pleosporaceae</taxon>
        <taxon>Bipolaris</taxon>
    </lineage>
</organism>
<feature type="region of interest" description="Disordered" evidence="2">
    <location>
        <begin position="153"/>
        <end position="176"/>
    </location>
</feature>
<evidence type="ECO:0000256" key="1">
    <source>
        <dbReference type="SAM" id="Coils"/>
    </source>
</evidence>
<evidence type="ECO:0000313" key="4">
    <source>
        <dbReference type="Proteomes" id="UP000054337"/>
    </source>
</evidence>
<dbReference type="RefSeq" id="XP_014562076.1">
    <property type="nucleotide sequence ID" value="XM_014706590.1"/>
</dbReference>
<keyword evidence="4" id="KW-1185">Reference proteome</keyword>
<dbReference type="OrthoDB" id="3685768at2759"/>
<sequence>MSESLPNLTSFTPEEYTNDWTYIQLAARYIGLRAEYLALRTLVDGAIAAHPFERERTIHNLQNARLRLENEKEQLRAQKRQLERANLTNRNINCDLLRRYSEMQETLNIVLQAQSQGDREARAQHAKIERLQEENENLRWQIEMLVKARDEDAGSPAGLWNKGDKSQSEVGEMGKTAENLDGWVDKVITEQEKMRKAEIS</sequence>
<proteinExistence type="predicted"/>
<gene>
    <name evidence="3" type="ORF">COCVIDRAFT_22046</name>
</gene>
<dbReference type="EMBL" id="KI968693">
    <property type="protein sequence ID" value="EUN32597.1"/>
    <property type="molecule type" value="Genomic_DNA"/>
</dbReference>
<feature type="coiled-coil region" evidence="1">
    <location>
        <begin position="121"/>
        <end position="148"/>
    </location>
</feature>
<reference evidence="3 4" key="1">
    <citation type="journal article" date="2013" name="PLoS Genet.">
        <title>Comparative genome structure, secondary metabolite, and effector coding capacity across Cochliobolus pathogens.</title>
        <authorList>
            <person name="Condon B.J."/>
            <person name="Leng Y."/>
            <person name="Wu D."/>
            <person name="Bushley K.E."/>
            <person name="Ohm R.A."/>
            <person name="Otillar R."/>
            <person name="Martin J."/>
            <person name="Schackwitz W."/>
            <person name="Grimwood J."/>
            <person name="MohdZainudin N."/>
            <person name="Xue C."/>
            <person name="Wang R."/>
            <person name="Manning V.A."/>
            <person name="Dhillon B."/>
            <person name="Tu Z.J."/>
            <person name="Steffenson B.J."/>
            <person name="Salamov A."/>
            <person name="Sun H."/>
            <person name="Lowry S."/>
            <person name="LaButti K."/>
            <person name="Han J."/>
            <person name="Copeland A."/>
            <person name="Lindquist E."/>
            <person name="Barry K."/>
            <person name="Schmutz J."/>
            <person name="Baker S.E."/>
            <person name="Ciuffetti L.M."/>
            <person name="Grigoriev I.V."/>
            <person name="Zhong S."/>
            <person name="Turgeon B.G."/>
        </authorList>
    </citation>
    <scope>NUCLEOTIDE SEQUENCE [LARGE SCALE GENOMIC DNA]</scope>
    <source>
        <strain evidence="3 4">FI3</strain>
    </source>
</reference>
<accession>W7FA38</accession>
<dbReference type="Proteomes" id="UP000054337">
    <property type="component" value="Unassembled WGS sequence"/>
</dbReference>
<evidence type="ECO:0000256" key="2">
    <source>
        <dbReference type="SAM" id="MobiDB-lite"/>
    </source>
</evidence>
<dbReference type="AlphaFoldDB" id="W7FA38"/>